<accession>A0A2P2PMZ5</accession>
<evidence type="ECO:0000313" key="1">
    <source>
        <dbReference type="EMBL" id="MBX56113.1"/>
    </source>
</evidence>
<organism evidence="1">
    <name type="scientific">Rhizophora mucronata</name>
    <name type="common">Asiatic mangrove</name>
    <dbReference type="NCBI Taxonomy" id="61149"/>
    <lineage>
        <taxon>Eukaryota</taxon>
        <taxon>Viridiplantae</taxon>
        <taxon>Streptophyta</taxon>
        <taxon>Embryophyta</taxon>
        <taxon>Tracheophyta</taxon>
        <taxon>Spermatophyta</taxon>
        <taxon>Magnoliopsida</taxon>
        <taxon>eudicotyledons</taxon>
        <taxon>Gunneridae</taxon>
        <taxon>Pentapetalae</taxon>
        <taxon>rosids</taxon>
        <taxon>fabids</taxon>
        <taxon>Malpighiales</taxon>
        <taxon>Rhizophoraceae</taxon>
        <taxon>Rhizophora</taxon>
    </lineage>
</organism>
<sequence>MEGLRTITNWALRWILPKEGIPRSSRASGNRCLRLTALSRMLPGTCSEA</sequence>
<reference evidence="1" key="1">
    <citation type="submission" date="2018-02" db="EMBL/GenBank/DDBJ databases">
        <title>Rhizophora mucronata_Transcriptome.</title>
        <authorList>
            <person name="Meera S.P."/>
            <person name="Sreeshan A."/>
            <person name="Augustine A."/>
        </authorList>
    </citation>
    <scope>NUCLEOTIDE SEQUENCE</scope>
    <source>
        <tissue evidence="1">Leaf</tissue>
    </source>
</reference>
<proteinExistence type="predicted"/>
<name>A0A2P2PMZ5_RHIMU</name>
<dbReference type="AlphaFoldDB" id="A0A2P2PMZ5"/>
<protein>
    <submittedName>
        <fullName evidence="1">Uncharacterized protein</fullName>
    </submittedName>
</protein>
<dbReference type="EMBL" id="GGEC01075629">
    <property type="protein sequence ID" value="MBX56113.1"/>
    <property type="molecule type" value="Transcribed_RNA"/>
</dbReference>